<keyword evidence="2" id="KW-0479">Metal-binding</keyword>
<reference evidence="6 7" key="1">
    <citation type="submission" date="2020-02" db="EMBL/GenBank/DDBJ databases">
        <authorList>
            <person name="Kim M.K."/>
        </authorList>
    </citation>
    <scope>NUCLEOTIDE SEQUENCE [LARGE SCALE GENOMIC DNA]</scope>
    <source>
        <strain evidence="6 7">17J57-3</strain>
    </source>
</reference>
<feature type="domain" description="Pyruvate carboxyltransferase" evidence="5">
    <location>
        <begin position="7"/>
        <end position="273"/>
    </location>
</feature>
<name>A0A6B3SVA4_9BURK</name>
<proteinExistence type="inferred from homology"/>
<dbReference type="SUPFAM" id="SSF51569">
    <property type="entry name" value="Aldolase"/>
    <property type="match status" value="1"/>
</dbReference>
<sequence>MTSSKSISLTEVGPRDGLQNEVRNLPTSEKIALIERLSAAGCKEIEITSFVSPKMIPNLADAAEVVAGTSSLPLTRFALVPNTRGYERAHAAGVEGVTLVLSATDSHNMKNLNRTTQESIADLVPLFERARMDGLQARVSISMVFGCPFEGNPGLGRIERLVGTMADKGFRRIGLCDTIGIANPNQVFDWMSVLRQRFSDVEFELHFHDTYGRGLANLMAGIAAGVRRFDSCIGGIGGCPYAPGATGNIATEDVVSLLEASGYDAGIALDGLLGASDFLADQLRKSMSSSIWRVHHSQCAKAA</sequence>
<evidence type="ECO:0000256" key="2">
    <source>
        <dbReference type="ARBA" id="ARBA00022723"/>
    </source>
</evidence>
<dbReference type="GO" id="GO:0046872">
    <property type="term" value="F:metal ion binding"/>
    <property type="evidence" value="ECO:0007669"/>
    <property type="project" value="UniProtKB-KW"/>
</dbReference>
<dbReference type="EMBL" id="JAAIVB010000085">
    <property type="protein sequence ID" value="NEX64667.1"/>
    <property type="molecule type" value="Genomic_DNA"/>
</dbReference>
<dbReference type="PROSITE" id="PS50991">
    <property type="entry name" value="PYR_CT"/>
    <property type="match status" value="1"/>
</dbReference>
<gene>
    <name evidence="6" type="ORF">G3574_26615</name>
</gene>
<accession>A0A6B3SVA4</accession>
<dbReference type="InterPro" id="IPR013785">
    <property type="entry name" value="Aldolase_TIM"/>
</dbReference>
<comment type="caution">
    <text evidence="6">The sequence shown here is derived from an EMBL/GenBank/DDBJ whole genome shotgun (WGS) entry which is preliminary data.</text>
</comment>
<dbReference type="Gene3D" id="3.20.20.70">
    <property type="entry name" value="Aldolase class I"/>
    <property type="match status" value="1"/>
</dbReference>
<dbReference type="GO" id="GO:0046951">
    <property type="term" value="P:ketone body biosynthetic process"/>
    <property type="evidence" value="ECO:0007669"/>
    <property type="project" value="TreeGrafter"/>
</dbReference>
<evidence type="ECO:0000259" key="5">
    <source>
        <dbReference type="PROSITE" id="PS50991"/>
    </source>
</evidence>
<dbReference type="PANTHER" id="PTHR42738">
    <property type="entry name" value="HYDROXYMETHYLGLUTARYL-COA LYASE"/>
    <property type="match status" value="1"/>
</dbReference>
<keyword evidence="3 6" id="KW-0456">Lyase</keyword>
<evidence type="ECO:0000256" key="4">
    <source>
        <dbReference type="SAM" id="MobiDB-lite"/>
    </source>
</evidence>
<evidence type="ECO:0000313" key="7">
    <source>
        <dbReference type="Proteomes" id="UP000482155"/>
    </source>
</evidence>
<evidence type="ECO:0000313" key="6">
    <source>
        <dbReference type="EMBL" id="NEX64667.1"/>
    </source>
</evidence>
<organism evidence="6 7">
    <name type="scientific">Noviherbaspirillum galbum</name>
    <dbReference type="NCBI Taxonomy" id="2709383"/>
    <lineage>
        <taxon>Bacteria</taxon>
        <taxon>Pseudomonadati</taxon>
        <taxon>Pseudomonadota</taxon>
        <taxon>Betaproteobacteria</taxon>
        <taxon>Burkholderiales</taxon>
        <taxon>Oxalobacteraceae</taxon>
        <taxon>Noviherbaspirillum</taxon>
    </lineage>
</organism>
<keyword evidence="7" id="KW-1185">Reference proteome</keyword>
<dbReference type="Proteomes" id="UP000482155">
    <property type="component" value="Unassembled WGS sequence"/>
</dbReference>
<dbReference type="InterPro" id="IPR043594">
    <property type="entry name" value="HMGL"/>
</dbReference>
<protein>
    <submittedName>
        <fullName evidence="6">Hydroxymethylglutaryl-CoA lyase</fullName>
    </submittedName>
</protein>
<dbReference type="RefSeq" id="WP_163968604.1">
    <property type="nucleotide sequence ID" value="NZ_JAAIVB010000085.1"/>
</dbReference>
<evidence type="ECO:0000256" key="1">
    <source>
        <dbReference type="ARBA" id="ARBA00009405"/>
    </source>
</evidence>
<comment type="similarity">
    <text evidence="1">Belongs to the HMG-CoA lyase family.</text>
</comment>
<dbReference type="AlphaFoldDB" id="A0A6B3SVA4"/>
<dbReference type="NCBIfam" id="NF004283">
    <property type="entry name" value="PRK05692.1"/>
    <property type="match status" value="1"/>
</dbReference>
<dbReference type="PANTHER" id="PTHR42738:SF7">
    <property type="entry name" value="HYDROXYMETHYLGLUTARYL-COA LYASE"/>
    <property type="match status" value="1"/>
</dbReference>
<feature type="region of interest" description="Disordered" evidence="4">
    <location>
        <begin position="1"/>
        <end position="20"/>
    </location>
</feature>
<dbReference type="GO" id="GO:0006552">
    <property type="term" value="P:L-leucine catabolic process"/>
    <property type="evidence" value="ECO:0007669"/>
    <property type="project" value="TreeGrafter"/>
</dbReference>
<dbReference type="InterPro" id="IPR000891">
    <property type="entry name" value="PYR_CT"/>
</dbReference>
<dbReference type="Pfam" id="PF00682">
    <property type="entry name" value="HMGL-like"/>
    <property type="match status" value="1"/>
</dbReference>
<dbReference type="GO" id="GO:0004419">
    <property type="term" value="F:hydroxymethylglutaryl-CoA lyase activity"/>
    <property type="evidence" value="ECO:0007669"/>
    <property type="project" value="TreeGrafter"/>
</dbReference>
<dbReference type="CDD" id="cd07938">
    <property type="entry name" value="DRE_TIM_HMGL"/>
    <property type="match status" value="1"/>
</dbReference>
<evidence type="ECO:0000256" key="3">
    <source>
        <dbReference type="ARBA" id="ARBA00023239"/>
    </source>
</evidence>
<dbReference type="FunFam" id="3.20.20.70:FF:000071">
    <property type="entry name" value="Hydroxymethylglutaryl-CoA lyase"/>
    <property type="match status" value="1"/>
</dbReference>